<keyword evidence="19" id="KW-1185">Reference proteome</keyword>
<evidence type="ECO:0000256" key="9">
    <source>
        <dbReference type="ARBA" id="ARBA00023125"/>
    </source>
</evidence>
<dbReference type="InterPro" id="IPR014017">
    <property type="entry name" value="DNA_helicase_UvrD-like_C"/>
</dbReference>
<organism evidence="18 19">
    <name type="scientific">Neomicrococcus aestuarii</name>
    <dbReference type="NCBI Taxonomy" id="556325"/>
    <lineage>
        <taxon>Bacteria</taxon>
        <taxon>Bacillati</taxon>
        <taxon>Actinomycetota</taxon>
        <taxon>Actinomycetes</taxon>
        <taxon>Micrococcales</taxon>
        <taxon>Micrococcaceae</taxon>
        <taxon>Neomicrococcus</taxon>
    </lineage>
</organism>
<dbReference type="InterPro" id="IPR000212">
    <property type="entry name" value="DNA_helicase_UvrD/REP"/>
</dbReference>
<dbReference type="PROSITE" id="PS51217">
    <property type="entry name" value="UVRD_HELICASE_CTER"/>
    <property type="match status" value="1"/>
</dbReference>
<dbReference type="EC" id="5.6.2.4" evidence="13"/>
<dbReference type="InterPro" id="IPR013986">
    <property type="entry name" value="DExx_box_DNA_helicase_dom_sf"/>
</dbReference>
<dbReference type="GO" id="GO:0000725">
    <property type="term" value="P:recombinational repair"/>
    <property type="evidence" value="ECO:0007669"/>
    <property type="project" value="TreeGrafter"/>
</dbReference>
<evidence type="ECO:0000256" key="13">
    <source>
        <dbReference type="ARBA" id="ARBA00034808"/>
    </source>
</evidence>
<keyword evidence="11" id="KW-0413">Isomerase</keyword>
<comment type="catalytic activity">
    <reaction evidence="14">
        <text>ATP + H2O = ADP + phosphate + H(+)</text>
        <dbReference type="Rhea" id="RHEA:13065"/>
        <dbReference type="ChEBI" id="CHEBI:15377"/>
        <dbReference type="ChEBI" id="CHEBI:15378"/>
        <dbReference type="ChEBI" id="CHEBI:30616"/>
        <dbReference type="ChEBI" id="CHEBI:43474"/>
        <dbReference type="ChEBI" id="CHEBI:456216"/>
        <dbReference type="EC" id="5.6.2.4"/>
    </reaction>
</comment>
<dbReference type="Proteomes" id="UP000183530">
    <property type="component" value="Chromosome"/>
</dbReference>
<dbReference type="GO" id="GO:0003677">
    <property type="term" value="F:DNA binding"/>
    <property type="evidence" value="ECO:0007669"/>
    <property type="project" value="UniProtKB-KW"/>
</dbReference>
<dbReference type="Pfam" id="PF13361">
    <property type="entry name" value="UvrD_C"/>
    <property type="match status" value="1"/>
</dbReference>
<evidence type="ECO:0000256" key="15">
    <source>
        <dbReference type="PROSITE-ProRule" id="PRU00560"/>
    </source>
</evidence>
<evidence type="ECO:0000256" key="8">
    <source>
        <dbReference type="ARBA" id="ARBA00022840"/>
    </source>
</evidence>
<keyword evidence="5 15" id="KW-0378">Hydrolase</keyword>
<evidence type="ECO:0000256" key="11">
    <source>
        <dbReference type="ARBA" id="ARBA00023235"/>
    </source>
</evidence>
<dbReference type="OrthoDB" id="5240387at2"/>
<keyword evidence="2" id="KW-0540">Nuclease</keyword>
<gene>
    <name evidence="18" type="ORF">BHE16_00115</name>
</gene>
<feature type="domain" description="UvrD-like helicase C-terminal" evidence="17">
    <location>
        <begin position="299"/>
        <end position="633"/>
    </location>
</feature>
<dbReference type="Gene3D" id="1.10.10.160">
    <property type="match status" value="1"/>
</dbReference>
<dbReference type="InterPro" id="IPR038726">
    <property type="entry name" value="PDDEXK_AddAB-type"/>
</dbReference>
<evidence type="ECO:0000313" key="18">
    <source>
        <dbReference type="EMBL" id="APF39684.1"/>
    </source>
</evidence>
<keyword evidence="9" id="KW-0238">DNA-binding</keyword>
<dbReference type="InterPro" id="IPR027417">
    <property type="entry name" value="P-loop_NTPase"/>
</dbReference>
<evidence type="ECO:0000256" key="14">
    <source>
        <dbReference type="ARBA" id="ARBA00048988"/>
    </source>
</evidence>
<accession>A0A1L2ZK37</accession>
<dbReference type="PANTHER" id="PTHR11070:SF59">
    <property type="entry name" value="DNA 3'-5' HELICASE"/>
    <property type="match status" value="1"/>
</dbReference>
<dbReference type="STRING" id="556325.BHE16_00115"/>
<evidence type="ECO:0000313" key="19">
    <source>
        <dbReference type="Proteomes" id="UP000183530"/>
    </source>
</evidence>
<dbReference type="PROSITE" id="PS51198">
    <property type="entry name" value="UVRD_HELICASE_ATP_BIND"/>
    <property type="match status" value="1"/>
</dbReference>
<dbReference type="GO" id="GO:0004527">
    <property type="term" value="F:exonuclease activity"/>
    <property type="evidence" value="ECO:0007669"/>
    <property type="project" value="UniProtKB-KW"/>
</dbReference>
<protein>
    <recommendedName>
        <fullName evidence="13">DNA 3'-5' helicase</fullName>
        <ecNumber evidence="13">5.6.2.4</ecNumber>
    </recommendedName>
</protein>
<dbReference type="EMBL" id="CP018135">
    <property type="protein sequence ID" value="APF39684.1"/>
    <property type="molecule type" value="Genomic_DNA"/>
</dbReference>
<keyword evidence="10" id="KW-0234">DNA repair</keyword>
<dbReference type="InterPro" id="IPR014016">
    <property type="entry name" value="UvrD-like_ATP-bd"/>
</dbReference>
<evidence type="ECO:0000256" key="4">
    <source>
        <dbReference type="ARBA" id="ARBA00022763"/>
    </source>
</evidence>
<reference evidence="18 19" key="1">
    <citation type="submission" date="2016-11" db="EMBL/GenBank/DDBJ databases">
        <title>Genome sequencing of Zhihengliuella aestuarii B18 antagonistic to Plasmodiophora brassicae.</title>
        <authorList>
            <person name="Luo Y."/>
        </authorList>
    </citation>
    <scope>NUCLEOTIDE SEQUENCE [LARGE SCALE GENOMIC DNA]</scope>
    <source>
        <strain evidence="18 19">B18</strain>
    </source>
</reference>
<dbReference type="Pfam" id="PF00580">
    <property type="entry name" value="UvrD-helicase"/>
    <property type="match status" value="1"/>
</dbReference>
<dbReference type="SUPFAM" id="SSF52540">
    <property type="entry name" value="P-loop containing nucleoside triphosphate hydrolases"/>
    <property type="match status" value="1"/>
</dbReference>
<dbReference type="Gene3D" id="3.90.320.10">
    <property type="match status" value="1"/>
</dbReference>
<evidence type="ECO:0000256" key="1">
    <source>
        <dbReference type="ARBA" id="ARBA00009922"/>
    </source>
</evidence>
<dbReference type="GO" id="GO:0043138">
    <property type="term" value="F:3'-5' DNA helicase activity"/>
    <property type="evidence" value="ECO:0007669"/>
    <property type="project" value="UniProtKB-EC"/>
</dbReference>
<comment type="catalytic activity">
    <reaction evidence="12">
        <text>Couples ATP hydrolysis with the unwinding of duplex DNA by translocating in the 3'-5' direction.</text>
        <dbReference type="EC" id="5.6.2.4"/>
    </reaction>
</comment>
<dbReference type="RefSeq" id="WP_071893068.1">
    <property type="nucleotide sequence ID" value="NZ_CP018135.1"/>
</dbReference>
<evidence type="ECO:0000256" key="10">
    <source>
        <dbReference type="ARBA" id="ARBA00023204"/>
    </source>
</evidence>
<dbReference type="Pfam" id="PF12705">
    <property type="entry name" value="PDDEXK_1"/>
    <property type="match status" value="1"/>
</dbReference>
<dbReference type="GO" id="GO:0005524">
    <property type="term" value="F:ATP binding"/>
    <property type="evidence" value="ECO:0007669"/>
    <property type="project" value="UniProtKB-UniRule"/>
</dbReference>
<evidence type="ECO:0000256" key="7">
    <source>
        <dbReference type="ARBA" id="ARBA00022839"/>
    </source>
</evidence>
<dbReference type="PANTHER" id="PTHR11070">
    <property type="entry name" value="UVRD / RECB / PCRA DNA HELICASE FAMILY MEMBER"/>
    <property type="match status" value="1"/>
</dbReference>
<name>A0A1L2ZK37_9MICC</name>
<dbReference type="InterPro" id="IPR011604">
    <property type="entry name" value="PDDEXK-like_dom_sf"/>
</dbReference>
<sequence length="1076" mass="117033">MAEDTAHRLVLGAPGSGKTTTLLGLASSSLSAGMDPSRLLILTPSRLSAGSIRDLLSAQGSAQFAETPVRSWQSYSFDVIRRERNYFDENAFGSRERLLTGAEQDRLIGHILEGHARGIGRDPKWPADLAEAVQTRGFRAELREVFDRLSERGLAPEALAAMGRAVGRPDWISTASVYREYLELLGISNENAYDPAELISAAAFILDGRPEFLADERARLDLIMVDDAQEMTPSQWELLNVLAGSDPAPRVVMFASPESAVQGFRGARPDMLSRFDEIFGGSVRGAETSELEGSLRLPRSIAAAWERMAQSIPVAVGGRGRQALREGQEDGIAKVALVDTPLHEERMVANRLLEAFVDEGLPWDRMVVIARHGQRLRTLSRHLSIQGIPVAVPPSEIPLKDAPAVRPLLDLMMLAPTPLLTLGDEDGVMDVVRRQGLEDRVALIESLLASRYGEATVMDVRRIRRGLLNRERAGNGLRGSTELLAAYFEEQVFGEPGDEEMWKLAGNRSRGILRVLSMARAGLAEQAKPGATPQTVLWAIWEAARLADEWQERVLAGEKQGVSAEDIDRANADLDAVMSLTQAAERFSSQNPGASARQFAEFLLDQDVPMDTLARPSHIAPGVEVLTPANAAGREWDLVIVVGLQEGMWPNTRLRGALLGADAIADVADYGTEILGQRTYSTLLNAVRADELRLFAVACSRARKELLCIGVSSEESAPSSFLDFVDPWTDPESARPITPVKRPRTLPGMVGYLRRTAEEALEADPSGTDPRSVSLVHDLGLVLSLLASAAPPVRGADPNEWWGLLELSSDQPVTPLDEPVGVSPSKVEMALKSPLAWFVSASGGEEIREIAASALGSLVHAIAEEYPDAPRDVLLEDLEQRWHTLGLDDSWISHSLRVRAEHIIDLLAQYFSKSIREKRTVEYRELRFEARLEAEHRSRTALVRGSIDRLEVGEDGLPLVVDLKTGGTAIANGDAVENPQMATYQAAIVEGAIPSVGQQTAGAKLVYVGVTGVSPSERDQPGIDPGDNWAKDLVLKAAELMGDSQFESIHPKGEYGNCRVGLMCPLCASGRQVTEP</sequence>
<keyword evidence="6 15" id="KW-0347">Helicase</keyword>
<feature type="domain" description="UvrD-like helicase ATP-binding" evidence="16">
    <location>
        <begin position="1"/>
        <end position="298"/>
    </location>
</feature>
<proteinExistence type="inferred from homology"/>
<dbReference type="GO" id="GO:0005829">
    <property type="term" value="C:cytosol"/>
    <property type="evidence" value="ECO:0007669"/>
    <property type="project" value="TreeGrafter"/>
</dbReference>
<evidence type="ECO:0000256" key="2">
    <source>
        <dbReference type="ARBA" id="ARBA00022722"/>
    </source>
</evidence>
<evidence type="ECO:0000256" key="5">
    <source>
        <dbReference type="ARBA" id="ARBA00022801"/>
    </source>
</evidence>
<feature type="binding site" evidence="15">
    <location>
        <begin position="12"/>
        <end position="19"/>
    </location>
    <ligand>
        <name>ATP</name>
        <dbReference type="ChEBI" id="CHEBI:30616"/>
    </ligand>
</feature>
<dbReference type="GO" id="GO:0033202">
    <property type="term" value="C:DNA helicase complex"/>
    <property type="evidence" value="ECO:0007669"/>
    <property type="project" value="TreeGrafter"/>
</dbReference>
<evidence type="ECO:0000256" key="6">
    <source>
        <dbReference type="ARBA" id="ARBA00022806"/>
    </source>
</evidence>
<evidence type="ECO:0000256" key="12">
    <source>
        <dbReference type="ARBA" id="ARBA00034617"/>
    </source>
</evidence>
<dbReference type="AlphaFoldDB" id="A0A1L2ZK37"/>
<evidence type="ECO:0000259" key="16">
    <source>
        <dbReference type="PROSITE" id="PS51198"/>
    </source>
</evidence>
<keyword evidence="3 15" id="KW-0547">Nucleotide-binding</keyword>
<dbReference type="Gene3D" id="3.40.50.300">
    <property type="entry name" value="P-loop containing nucleotide triphosphate hydrolases"/>
    <property type="match status" value="2"/>
</dbReference>
<keyword evidence="4" id="KW-0227">DNA damage</keyword>
<keyword evidence="8 15" id="KW-0067">ATP-binding</keyword>
<comment type="similarity">
    <text evidence="1">Belongs to the helicase family. UvrD subfamily.</text>
</comment>
<evidence type="ECO:0000256" key="3">
    <source>
        <dbReference type="ARBA" id="ARBA00022741"/>
    </source>
</evidence>
<dbReference type="KEGG" id="nae:BHE16_00115"/>
<evidence type="ECO:0000259" key="17">
    <source>
        <dbReference type="PROSITE" id="PS51217"/>
    </source>
</evidence>
<keyword evidence="7" id="KW-0269">Exonuclease</keyword>